<dbReference type="OrthoDB" id="8660908at2"/>
<evidence type="ECO:0000313" key="3">
    <source>
        <dbReference type="EMBL" id="GAE94845.1"/>
    </source>
</evidence>
<feature type="domain" description="Ig-like" evidence="1">
    <location>
        <begin position="320"/>
        <end position="398"/>
    </location>
</feature>
<dbReference type="Pfam" id="PF25849">
    <property type="entry name" value="PelX_N"/>
    <property type="match status" value="1"/>
</dbReference>
<evidence type="ECO:0000259" key="1">
    <source>
        <dbReference type="Pfam" id="PF07523"/>
    </source>
</evidence>
<feature type="domain" description="Pectate disaccharide-lyase-like N-terminal" evidence="2">
    <location>
        <begin position="603"/>
        <end position="746"/>
    </location>
</feature>
<organism evidence="3 4">
    <name type="scientific">Gracilibacillus boraciitolerans JCM 21714</name>
    <dbReference type="NCBI Taxonomy" id="1298598"/>
    <lineage>
        <taxon>Bacteria</taxon>
        <taxon>Bacillati</taxon>
        <taxon>Bacillota</taxon>
        <taxon>Bacilli</taxon>
        <taxon>Bacillales</taxon>
        <taxon>Bacillaceae</taxon>
        <taxon>Gracilibacillus</taxon>
    </lineage>
</organism>
<dbReference type="Pfam" id="PF07523">
    <property type="entry name" value="Big_3"/>
    <property type="match status" value="4"/>
</dbReference>
<dbReference type="eggNOG" id="COG2755">
    <property type="taxonomic scope" value="Bacteria"/>
</dbReference>
<dbReference type="AlphaFoldDB" id="W4VN52"/>
<name>W4VN52_9BACI</name>
<dbReference type="eggNOG" id="COG0683">
    <property type="taxonomic scope" value="Bacteria"/>
</dbReference>
<keyword evidence="4" id="KW-1185">Reference proteome</keyword>
<sequence>MKRRWSRNIAIFAIFLMFFSNMNLMVFAETFENPLGNDWSFAGFGSNTSDSKNEPPTDNGDGSLTLLVGGGGKIAGSEIGVSLQSLELDAADNFEITTTASADSYSPDSQRAFGLMVLDETGEDSDGKNSHNYVAVGALDEDMRGFYSKDGYDGGGLTKLDIFSDNVPPATGESYDLSIKKSGDTFVVTSNGQRETFKLENAFSGNIHVGLFVARNGEITFSNTKVNVSDLATSSLEVDISGMKTEYLVGEELDLSGLKVTAVNEDNTETVVPVEDLIITGFDSSSAGTNTITINYNGAETTIDLNIIELALTSMEVKYYPAKTDYYLQDSFNPDGLVVTGSYNNGYNVEDLTSEDYIFQIDGEEIDSDYTFESSGEKTVTVKSLEASSVTTSFTVHVSDAELDAVDVAQLPEKTQYYLNEELDLDGIVVVAEYSDGSSVRLTRGEFDVSELDTSTEGGDKEVTVTHRGVEATFPVNVKEKELDEIRVTEYPQTTFTVGDAFNSDGLEVSKIFDNGGDQEVLDSTNYDLDTSAFDHSTAGQYTIVINPTDDSIESTSFDVTVREETTVEWNKIQFGQSTGADTNYIQTLDNGGIRIVAEGTSSGKITGDHDGITFYYTVIDAVEDNFTLSADIKVNEYAKDPHDGQESFGIMTRDAIGENNNDGVFASNIATVGGYSGGTKETNGTQLFIRTGVESSDGVGSQGVQKQMLLAEKPTTDNTYPAEDYRLTLAKTNSGFTGQLNDGEEALFFELKF</sequence>
<dbReference type="InterPro" id="IPR022038">
    <property type="entry name" value="Ig-like_bact"/>
</dbReference>
<feature type="domain" description="Ig-like" evidence="1">
    <location>
        <begin position="412"/>
        <end position="478"/>
    </location>
</feature>
<dbReference type="RefSeq" id="WP_148295057.1">
    <property type="nucleotide sequence ID" value="NZ_BAVS01000032.1"/>
</dbReference>
<dbReference type="InterPro" id="IPR058953">
    <property type="entry name" value="PelX-like_N"/>
</dbReference>
<dbReference type="Proteomes" id="UP000019102">
    <property type="component" value="Unassembled WGS sequence"/>
</dbReference>
<comment type="caution">
    <text evidence="3">The sequence shown here is derived from an EMBL/GenBank/DDBJ whole genome shotgun (WGS) entry which is preliminary data.</text>
</comment>
<evidence type="ECO:0000313" key="4">
    <source>
        <dbReference type="Proteomes" id="UP000019102"/>
    </source>
</evidence>
<accession>W4VN52</accession>
<feature type="domain" description="Ig-like" evidence="1">
    <location>
        <begin position="243"/>
        <end position="305"/>
    </location>
</feature>
<feature type="domain" description="Ig-like" evidence="1">
    <location>
        <begin position="490"/>
        <end position="562"/>
    </location>
</feature>
<proteinExistence type="predicted"/>
<protein>
    <submittedName>
        <fullName evidence="3">Uncharacterized protein</fullName>
    </submittedName>
</protein>
<evidence type="ECO:0000259" key="2">
    <source>
        <dbReference type="Pfam" id="PF25849"/>
    </source>
</evidence>
<gene>
    <name evidence="3" type="ORF">JCM21714_4040</name>
</gene>
<dbReference type="EMBL" id="BAVS01000032">
    <property type="protein sequence ID" value="GAE94845.1"/>
    <property type="molecule type" value="Genomic_DNA"/>
</dbReference>
<dbReference type="STRING" id="1298598.JCM21714_4040"/>
<reference evidence="3 4" key="1">
    <citation type="journal article" date="2014" name="Genome Announc.">
        <title>Draft Genome Sequence of the Boron-Tolerant and Moderately Halotolerant Bacterium Gracilibacillus boraciitolerans JCM 21714T.</title>
        <authorList>
            <person name="Ahmed I."/>
            <person name="Oshima K."/>
            <person name="Suda W."/>
            <person name="Kitamura K."/>
            <person name="Iida T."/>
            <person name="Ohmori Y."/>
            <person name="Fujiwara T."/>
            <person name="Hattori M."/>
            <person name="Ohkuma M."/>
        </authorList>
    </citation>
    <scope>NUCLEOTIDE SEQUENCE [LARGE SCALE GENOMIC DNA]</scope>
    <source>
        <strain evidence="3 4">JCM 21714</strain>
    </source>
</reference>
<dbReference type="Gene3D" id="2.60.40.3630">
    <property type="match status" value="4"/>
</dbReference>